<dbReference type="Gene3D" id="3.10.310.30">
    <property type="match status" value="1"/>
</dbReference>
<dbReference type="EC" id="3.1.-.-" evidence="3"/>
<dbReference type="GO" id="GO:0003676">
    <property type="term" value="F:nucleic acid binding"/>
    <property type="evidence" value="ECO:0007669"/>
    <property type="project" value="InterPro"/>
</dbReference>
<keyword evidence="3" id="KW-0378">Hydrolase</keyword>
<dbReference type="InterPro" id="IPR003156">
    <property type="entry name" value="DHHA1_dom"/>
</dbReference>
<dbReference type="EMBL" id="VSSQ01009284">
    <property type="protein sequence ID" value="MPM41208.1"/>
    <property type="molecule type" value="Genomic_DNA"/>
</dbReference>
<organism evidence="3">
    <name type="scientific">bioreactor metagenome</name>
    <dbReference type="NCBI Taxonomy" id="1076179"/>
    <lineage>
        <taxon>unclassified sequences</taxon>
        <taxon>metagenomes</taxon>
        <taxon>ecological metagenomes</taxon>
    </lineage>
</organism>
<dbReference type="Gene3D" id="3.90.1640.10">
    <property type="entry name" value="inorganic pyrophosphatase (n-terminal core)"/>
    <property type="match status" value="1"/>
</dbReference>
<dbReference type="SUPFAM" id="SSF64182">
    <property type="entry name" value="DHH phosphoesterases"/>
    <property type="match status" value="1"/>
</dbReference>
<dbReference type="PANTHER" id="PTHR47618:SF1">
    <property type="entry name" value="BIFUNCTIONAL OLIGORIBONUCLEASE AND PAP PHOSPHATASE NRNA"/>
    <property type="match status" value="1"/>
</dbReference>
<dbReference type="InterPro" id="IPR038763">
    <property type="entry name" value="DHH_sf"/>
</dbReference>
<dbReference type="Pfam" id="PF01368">
    <property type="entry name" value="DHH"/>
    <property type="match status" value="1"/>
</dbReference>
<feature type="domain" description="DDH" evidence="1">
    <location>
        <begin position="36"/>
        <end position="175"/>
    </location>
</feature>
<dbReference type="Pfam" id="PF02272">
    <property type="entry name" value="DHHA1"/>
    <property type="match status" value="1"/>
</dbReference>
<evidence type="ECO:0000259" key="1">
    <source>
        <dbReference type="Pfam" id="PF01368"/>
    </source>
</evidence>
<gene>
    <name evidence="3" type="primary">nrnA_25</name>
    <name evidence="3" type="ORF">SDC9_87858</name>
</gene>
<reference evidence="3" key="1">
    <citation type="submission" date="2019-08" db="EMBL/GenBank/DDBJ databases">
        <authorList>
            <person name="Kucharzyk K."/>
            <person name="Murdoch R.W."/>
            <person name="Higgins S."/>
            <person name="Loffler F."/>
        </authorList>
    </citation>
    <scope>NUCLEOTIDE SEQUENCE</scope>
</reference>
<dbReference type="GO" id="GO:0016787">
    <property type="term" value="F:hydrolase activity"/>
    <property type="evidence" value="ECO:0007669"/>
    <property type="project" value="UniProtKB-KW"/>
</dbReference>
<sequence length="343" mass="37959">MFSTERCQRLSVEPEMFSYPPIDEQILDLIRSRDEFIVLGHISPDGDCLSSQMAMNSLLLKMGKTVHMANAGPFDRSEISHLRADFLSHIDKELYDRSPIAVVVDCSSPERLGHLAQEIEGLVTIIFDHHSSGELFGTHRYIVHRSVSTTLIIMQLYKALDVEISQEIAEHLFFGFATDSGFFRFINAYRGETLRLAAELVDLGVSPNTMADRMTGGKSLGYVKYLGKLIDRSESHFDGRLMVSSSCLSDRDAFITTDKPSDSLYAMLLSVQGVEVVLFFKELEGGKTEVGFRSSHQSTIDVGGLAERFGGGGHKKAAGATVQNDIKVVRQQLIDAVGELLSE</sequence>
<name>A0A644ZLI3_9ZZZZ</name>
<comment type="caution">
    <text evidence="3">The sequence shown here is derived from an EMBL/GenBank/DDBJ whole genome shotgun (WGS) entry which is preliminary data.</text>
</comment>
<feature type="domain" description="DHHA1" evidence="2">
    <location>
        <begin position="256"/>
        <end position="341"/>
    </location>
</feature>
<evidence type="ECO:0000313" key="3">
    <source>
        <dbReference type="EMBL" id="MPM41208.1"/>
    </source>
</evidence>
<protein>
    <submittedName>
        <fullName evidence="3">Bifunctional oligoribonuclease and PAP phosphatase NrnA</fullName>
        <ecNumber evidence="3">3.1.-.-</ecNumber>
    </submittedName>
</protein>
<evidence type="ECO:0000259" key="2">
    <source>
        <dbReference type="Pfam" id="PF02272"/>
    </source>
</evidence>
<dbReference type="AlphaFoldDB" id="A0A644ZLI3"/>
<dbReference type="InterPro" id="IPR001667">
    <property type="entry name" value="DDH_dom"/>
</dbReference>
<accession>A0A644ZLI3</accession>
<proteinExistence type="predicted"/>
<dbReference type="InterPro" id="IPR051319">
    <property type="entry name" value="Oligoribo/pAp-PDE_c-di-AMP_PDE"/>
</dbReference>
<dbReference type="PANTHER" id="PTHR47618">
    <property type="entry name" value="BIFUNCTIONAL OLIGORIBONUCLEASE AND PAP PHOSPHATASE NRNA"/>
    <property type="match status" value="1"/>
</dbReference>